<gene>
    <name evidence="5" type="ORF">A2Y67_00955</name>
</gene>
<dbReference type="Pfam" id="PF03575">
    <property type="entry name" value="Peptidase_S51"/>
    <property type="match status" value="1"/>
</dbReference>
<dbReference type="SUPFAM" id="SSF52317">
    <property type="entry name" value="Class I glutamine amidotransferase-like"/>
    <property type="match status" value="1"/>
</dbReference>
<dbReference type="AlphaFoldDB" id="A0A1G1XMG4"/>
<protein>
    <recommendedName>
        <fullName evidence="7">Peptidase</fullName>
    </recommendedName>
</protein>
<reference evidence="5 6" key="1">
    <citation type="journal article" date="2016" name="Nat. Commun.">
        <title>Thousands of microbial genomes shed light on interconnected biogeochemical processes in an aquifer system.</title>
        <authorList>
            <person name="Anantharaman K."/>
            <person name="Brown C.T."/>
            <person name="Hug L.A."/>
            <person name="Sharon I."/>
            <person name="Castelle C.J."/>
            <person name="Probst A.J."/>
            <person name="Thomas B.C."/>
            <person name="Singh A."/>
            <person name="Wilkins M.J."/>
            <person name="Karaoz U."/>
            <person name="Brodie E.L."/>
            <person name="Williams K.H."/>
            <person name="Hubbard S.S."/>
            <person name="Banfield J.F."/>
        </authorList>
    </citation>
    <scope>NUCLEOTIDE SEQUENCE [LARGE SCALE GENOMIC DNA]</scope>
</reference>
<dbReference type="InterPro" id="IPR029062">
    <property type="entry name" value="Class_I_gatase-like"/>
</dbReference>
<keyword evidence="2" id="KW-0645">Protease</keyword>
<sequence length="188" mass="21798">MTKFILHGGATGKPVASNKKFFKESLAGLGKKVRVLIIYYARKKKDYPWMFEQDINNFKLNSPLKDIKLEIADSKPQEFKKQLQRADVIYARGGNTLPLLKKIKQLPDFFKLIKNKVYAGSSAGMYLVSKYYWSTDRKKIEQGLGILPIKSFAHWDKSHQAQLLKLKNFKENLPIYKVPETKFIIIKK</sequence>
<dbReference type="EMBL" id="MHIA01000033">
    <property type="protein sequence ID" value="OGY41151.1"/>
    <property type="molecule type" value="Genomic_DNA"/>
</dbReference>
<evidence type="ECO:0000256" key="3">
    <source>
        <dbReference type="ARBA" id="ARBA00022801"/>
    </source>
</evidence>
<dbReference type="Proteomes" id="UP000176260">
    <property type="component" value="Unassembled WGS sequence"/>
</dbReference>
<evidence type="ECO:0000256" key="2">
    <source>
        <dbReference type="ARBA" id="ARBA00022670"/>
    </source>
</evidence>
<dbReference type="GO" id="GO:0008236">
    <property type="term" value="F:serine-type peptidase activity"/>
    <property type="evidence" value="ECO:0007669"/>
    <property type="project" value="UniProtKB-KW"/>
</dbReference>
<comment type="caution">
    <text evidence="5">The sequence shown here is derived from an EMBL/GenBank/DDBJ whole genome shotgun (WGS) entry which is preliminary data.</text>
</comment>
<dbReference type="GO" id="GO:0006508">
    <property type="term" value="P:proteolysis"/>
    <property type="evidence" value="ECO:0007669"/>
    <property type="project" value="UniProtKB-KW"/>
</dbReference>
<evidence type="ECO:0008006" key="7">
    <source>
        <dbReference type="Google" id="ProtNLM"/>
    </source>
</evidence>
<comment type="similarity">
    <text evidence="1">Belongs to the peptidase S51 family.</text>
</comment>
<accession>A0A1G1XMG4</accession>
<keyword evidence="3" id="KW-0378">Hydrolase</keyword>
<name>A0A1G1XMG4_9BACT</name>
<evidence type="ECO:0000256" key="1">
    <source>
        <dbReference type="ARBA" id="ARBA00006534"/>
    </source>
</evidence>
<dbReference type="InterPro" id="IPR005320">
    <property type="entry name" value="Peptidase_S51"/>
</dbReference>
<keyword evidence="4" id="KW-0720">Serine protease</keyword>
<dbReference type="Gene3D" id="3.40.50.880">
    <property type="match status" value="1"/>
</dbReference>
<evidence type="ECO:0000256" key="4">
    <source>
        <dbReference type="ARBA" id="ARBA00022825"/>
    </source>
</evidence>
<proteinExistence type="inferred from homology"/>
<evidence type="ECO:0000313" key="5">
    <source>
        <dbReference type="EMBL" id="OGY41151.1"/>
    </source>
</evidence>
<evidence type="ECO:0000313" key="6">
    <source>
        <dbReference type="Proteomes" id="UP000176260"/>
    </source>
</evidence>
<organism evidence="5 6">
    <name type="scientific">Candidatus Buchananbacteria bacterium RBG_13_39_9</name>
    <dbReference type="NCBI Taxonomy" id="1797531"/>
    <lineage>
        <taxon>Bacteria</taxon>
        <taxon>Candidatus Buchananiibacteriota</taxon>
    </lineage>
</organism>